<dbReference type="Pfam" id="PF00106">
    <property type="entry name" value="adh_short"/>
    <property type="match status" value="1"/>
</dbReference>
<dbReference type="STRING" id="1077348.A0A2G8SPT1"/>
<evidence type="ECO:0000256" key="2">
    <source>
        <dbReference type="ARBA" id="ARBA00022857"/>
    </source>
</evidence>
<dbReference type="GO" id="GO:0016491">
    <property type="term" value="F:oxidoreductase activity"/>
    <property type="evidence" value="ECO:0007669"/>
    <property type="project" value="UniProtKB-KW"/>
</dbReference>
<dbReference type="InterPro" id="IPR002347">
    <property type="entry name" value="SDR_fam"/>
</dbReference>
<dbReference type="InterPro" id="IPR020904">
    <property type="entry name" value="Sc_DH/Rdtase_CS"/>
</dbReference>
<accession>A0A2G8SPT1</accession>
<dbReference type="PANTHER" id="PTHR44196:SF1">
    <property type="entry name" value="DEHYDROGENASE_REDUCTASE SDR FAMILY MEMBER 7B"/>
    <property type="match status" value="1"/>
</dbReference>
<proteinExistence type="inferred from homology"/>
<keyword evidence="6" id="KW-1185">Reference proteome</keyword>
<dbReference type="OrthoDB" id="37659at2759"/>
<dbReference type="AlphaFoldDB" id="A0A2G8SPT1"/>
<comment type="caution">
    <text evidence="5">The sequence shown here is derived from an EMBL/GenBank/DDBJ whole genome shotgun (WGS) entry which is preliminary data.</text>
</comment>
<reference evidence="5 6" key="1">
    <citation type="journal article" date="2015" name="Sci. Rep.">
        <title>Chromosome-level genome map provides insights into diverse defense mechanisms in the medicinal fungus Ganoderma sinense.</title>
        <authorList>
            <person name="Zhu Y."/>
            <person name="Xu J."/>
            <person name="Sun C."/>
            <person name="Zhou S."/>
            <person name="Xu H."/>
            <person name="Nelson D.R."/>
            <person name="Qian J."/>
            <person name="Song J."/>
            <person name="Luo H."/>
            <person name="Xiang L."/>
            <person name="Li Y."/>
            <person name="Xu Z."/>
            <person name="Ji A."/>
            <person name="Wang L."/>
            <person name="Lu S."/>
            <person name="Hayward A."/>
            <person name="Sun W."/>
            <person name="Li X."/>
            <person name="Schwartz D.C."/>
            <person name="Wang Y."/>
            <person name="Chen S."/>
        </authorList>
    </citation>
    <scope>NUCLEOTIDE SEQUENCE [LARGE SCALE GENOMIC DNA]</scope>
    <source>
        <strain evidence="5 6">ZZ0214-1</strain>
    </source>
</reference>
<name>A0A2G8SPT1_9APHY</name>
<organism evidence="5 6">
    <name type="scientific">Ganoderma sinense ZZ0214-1</name>
    <dbReference type="NCBI Taxonomy" id="1077348"/>
    <lineage>
        <taxon>Eukaryota</taxon>
        <taxon>Fungi</taxon>
        <taxon>Dikarya</taxon>
        <taxon>Basidiomycota</taxon>
        <taxon>Agaricomycotina</taxon>
        <taxon>Agaricomycetes</taxon>
        <taxon>Polyporales</taxon>
        <taxon>Polyporaceae</taxon>
        <taxon>Ganoderma</taxon>
    </lineage>
</organism>
<sequence>MQLEVSAQRAYPIAISLTVLYVAHRLWRLSKRRSRTVPRSQERVLVIGASSGIGRSMAHEYAAAGARVCVVGRREHELNAVADECASLHPRAAVGGAGGERGSSEDTFPVVADFTNPEDMVALRKKLEERWSGLDTLVVCAGVSALRPLLEVAGLERKDGKFSPPQASTEGVQHTVDVAHVAIRGNYIGPLVCAVTFIPLLSSTSAAPSIALISSLGAVIPPPTRTLYASTKASSLALYQALAVEHPTIKFTFVIPSTVEGDFRASAVDGGEVREADPNKHGLKRTAVAKKSIQAVDRGEKFVFMPWAFGRVAHFFYWVAPSIVEHFAARKYNFTPQ</sequence>
<evidence type="ECO:0000256" key="4">
    <source>
        <dbReference type="ARBA" id="ARBA00037096"/>
    </source>
</evidence>
<keyword evidence="3" id="KW-0560">Oxidoreductase</keyword>
<dbReference type="GO" id="GO:0016020">
    <property type="term" value="C:membrane"/>
    <property type="evidence" value="ECO:0007669"/>
    <property type="project" value="TreeGrafter"/>
</dbReference>
<keyword evidence="2" id="KW-0521">NADP</keyword>
<evidence type="ECO:0000313" key="6">
    <source>
        <dbReference type="Proteomes" id="UP000230002"/>
    </source>
</evidence>
<evidence type="ECO:0000313" key="5">
    <source>
        <dbReference type="EMBL" id="PIL35775.1"/>
    </source>
</evidence>
<evidence type="ECO:0000256" key="3">
    <source>
        <dbReference type="ARBA" id="ARBA00023002"/>
    </source>
</evidence>
<dbReference type="EMBL" id="AYKW01000003">
    <property type="protein sequence ID" value="PIL35775.1"/>
    <property type="molecule type" value="Genomic_DNA"/>
</dbReference>
<comment type="function">
    <text evidence="4">Putative oxidoreductase.</text>
</comment>
<evidence type="ECO:0000256" key="1">
    <source>
        <dbReference type="ARBA" id="ARBA00006484"/>
    </source>
</evidence>
<dbReference type="InterPro" id="IPR036291">
    <property type="entry name" value="NAD(P)-bd_dom_sf"/>
</dbReference>
<dbReference type="Proteomes" id="UP000230002">
    <property type="component" value="Unassembled WGS sequence"/>
</dbReference>
<comment type="similarity">
    <text evidence="1">Belongs to the short-chain dehydrogenases/reductases (SDR) family.</text>
</comment>
<dbReference type="PRINTS" id="PR00081">
    <property type="entry name" value="GDHRDH"/>
</dbReference>
<protein>
    <submittedName>
        <fullName evidence="5">Uncharacterized protein</fullName>
    </submittedName>
</protein>
<dbReference type="SUPFAM" id="SSF51735">
    <property type="entry name" value="NAD(P)-binding Rossmann-fold domains"/>
    <property type="match status" value="1"/>
</dbReference>
<gene>
    <name evidence="5" type="ORF">GSI_02505</name>
</gene>
<dbReference type="PROSITE" id="PS00061">
    <property type="entry name" value="ADH_SHORT"/>
    <property type="match status" value="1"/>
</dbReference>
<dbReference type="Gene3D" id="3.40.50.720">
    <property type="entry name" value="NAD(P)-binding Rossmann-like Domain"/>
    <property type="match status" value="1"/>
</dbReference>
<dbReference type="PANTHER" id="PTHR44196">
    <property type="entry name" value="DEHYDROGENASE/REDUCTASE SDR FAMILY MEMBER 7B"/>
    <property type="match status" value="1"/>
</dbReference>